<dbReference type="EMBL" id="DS268135">
    <property type="protein sequence ID" value="KMU74410.1"/>
    <property type="molecule type" value="Genomic_DNA"/>
</dbReference>
<evidence type="ECO:0000313" key="2">
    <source>
        <dbReference type="Proteomes" id="UP000054559"/>
    </source>
</evidence>
<organism evidence="1 2">
    <name type="scientific">Coccidioides immitis RMSCC 3703</name>
    <dbReference type="NCBI Taxonomy" id="454286"/>
    <lineage>
        <taxon>Eukaryota</taxon>
        <taxon>Fungi</taxon>
        <taxon>Dikarya</taxon>
        <taxon>Ascomycota</taxon>
        <taxon>Pezizomycotina</taxon>
        <taxon>Eurotiomycetes</taxon>
        <taxon>Eurotiomycetidae</taxon>
        <taxon>Onygenales</taxon>
        <taxon>Onygenaceae</taxon>
        <taxon>Coccidioides</taxon>
    </lineage>
</organism>
<name>A0A0J8QQH1_COCIT</name>
<protein>
    <submittedName>
        <fullName evidence="1">Uncharacterized protein</fullName>
    </submittedName>
</protein>
<accession>A0A0J8QQH1</accession>
<evidence type="ECO:0000313" key="1">
    <source>
        <dbReference type="EMBL" id="KMU74410.1"/>
    </source>
</evidence>
<reference evidence="2" key="1">
    <citation type="journal article" date="2010" name="Genome Res.">
        <title>Population genomic sequencing of Coccidioides fungi reveals recent hybridization and transposon control.</title>
        <authorList>
            <person name="Neafsey D.E."/>
            <person name="Barker B.M."/>
            <person name="Sharpton T.J."/>
            <person name="Stajich J.E."/>
            <person name="Park D.J."/>
            <person name="Whiston E."/>
            <person name="Hung C.-Y."/>
            <person name="McMahan C."/>
            <person name="White J."/>
            <person name="Sykes S."/>
            <person name="Heiman D."/>
            <person name="Young S."/>
            <person name="Zeng Q."/>
            <person name="Abouelleil A."/>
            <person name="Aftuck L."/>
            <person name="Bessette D."/>
            <person name="Brown A."/>
            <person name="FitzGerald M."/>
            <person name="Lui A."/>
            <person name="Macdonald J.P."/>
            <person name="Priest M."/>
            <person name="Orbach M.J."/>
            <person name="Galgiani J.N."/>
            <person name="Kirkland T.N."/>
            <person name="Cole G.T."/>
            <person name="Birren B.W."/>
            <person name="Henn M.R."/>
            <person name="Taylor J.W."/>
            <person name="Rounsley S.D."/>
        </authorList>
    </citation>
    <scope>NUCLEOTIDE SEQUENCE [LARGE SCALE GENOMIC DNA]</scope>
    <source>
        <strain evidence="2">RMSCC 3703</strain>
    </source>
</reference>
<dbReference type="AlphaFoldDB" id="A0A0J8QQH1"/>
<sequence>MAGAQEEKKNSGLLVTPPRRVTINTRLRRSEGRVRRAGRQLSISLSGTVRVRSSASCMRCEGRAVAEHGRGLYGAHPSAAVSTSTQAGRTRGCVESRFRDWAMLAKRGVARSIRPCLRVLPTSEWVGASNRSRSTCDASGFAFSALFRHRSG</sequence>
<proteinExistence type="predicted"/>
<dbReference type="Proteomes" id="UP000054559">
    <property type="component" value="Unassembled WGS sequence"/>
</dbReference>
<gene>
    <name evidence="1" type="ORF">CISG_04482</name>
</gene>